<protein>
    <recommendedName>
        <fullName evidence="5 7">Adenylate kinase</fullName>
        <shortName evidence="5">AK</shortName>
        <ecNumber evidence="5 7">2.7.4.3</ecNumber>
    </recommendedName>
    <alternativeName>
        <fullName evidence="5">ATP-AMP transphosphorylase</fullName>
    </alternativeName>
    <alternativeName>
        <fullName evidence="5">ATP:AMP phosphotransferase</fullName>
    </alternativeName>
    <alternativeName>
        <fullName evidence="5">Adenylate monophosphate kinase</fullName>
    </alternativeName>
</protein>
<feature type="binding site" evidence="5">
    <location>
        <position position="31"/>
    </location>
    <ligand>
        <name>AMP</name>
        <dbReference type="ChEBI" id="CHEBI:456215"/>
    </ligand>
</feature>
<evidence type="ECO:0000259" key="8">
    <source>
        <dbReference type="Pfam" id="PF05191"/>
    </source>
</evidence>
<keyword evidence="5" id="KW-0963">Cytoplasm</keyword>
<comment type="subunit">
    <text evidence="5 7">Monomer.</text>
</comment>
<keyword evidence="3 5" id="KW-0547">Nucleotide-binding</keyword>
<dbReference type="Pfam" id="PF05191">
    <property type="entry name" value="ADK_lid"/>
    <property type="match status" value="1"/>
</dbReference>
<evidence type="ECO:0000313" key="9">
    <source>
        <dbReference type="EMBL" id="GAA0606815.1"/>
    </source>
</evidence>
<dbReference type="Proteomes" id="UP001501588">
    <property type="component" value="Unassembled WGS sequence"/>
</dbReference>
<dbReference type="InterPro" id="IPR006259">
    <property type="entry name" value="Adenyl_kin_sub"/>
</dbReference>
<evidence type="ECO:0000256" key="6">
    <source>
        <dbReference type="RuleBase" id="RU003330"/>
    </source>
</evidence>
<feature type="binding site" evidence="5">
    <location>
        <begin position="86"/>
        <end position="89"/>
    </location>
    <ligand>
        <name>AMP</name>
        <dbReference type="ChEBI" id="CHEBI:456215"/>
    </ligand>
</feature>
<dbReference type="GO" id="GO:0016301">
    <property type="term" value="F:kinase activity"/>
    <property type="evidence" value="ECO:0007669"/>
    <property type="project" value="UniProtKB-KW"/>
</dbReference>
<feature type="domain" description="Adenylate kinase active site lid" evidence="8">
    <location>
        <begin position="128"/>
        <end position="164"/>
    </location>
</feature>
<evidence type="ECO:0000256" key="4">
    <source>
        <dbReference type="ARBA" id="ARBA00022777"/>
    </source>
</evidence>
<evidence type="ECO:0000256" key="2">
    <source>
        <dbReference type="ARBA" id="ARBA00022727"/>
    </source>
</evidence>
<comment type="pathway">
    <text evidence="5">Purine metabolism; AMP biosynthesis via salvage pathway; AMP from ADP: step 1/1.</text>
</comment>
<comment type="domain">
    <text evidence="5">Consists of three domains, a large central CORE domain and two small peripheral domains, NMPbind and LID, which undergo movements during catalysis. The LID domain closes over the site of phosphoryl transfer upon ATP binding. Assembling and dissambling the active center during each catalytic cycle provides an effective means to prevent ATP hydrolysis. Some bacteria have evolved a zinc-coordinating structure that stabilizes the LID domain.</text>
</comment>
<keyword evidence="1 5" id="KW-0808">Transferase</keyword>
<keyword evidence="5" id="KW-0479">Metal-binding</keyword>
<dbReference type="NCBIfam" id="TIGR01351">
    <property type="entry name" value="adk"/>
    <property type="match status" value="1"/>
</dbReference>
<dbReference type="InterPro" id="IPR033690">
    <property type="entry name" value="Adenylat_kinase_CS"/>
</dbReference>
<organism evidence="9 10">
    <name type="scientific">Craurococcus roseus</name>
    <dbReference type="NCBI Taxonomy" id="77585"/>
    <lineage>
        <taxon>Bacteria</taxon>
        <taxon>Pseudomonadati</taxon>
        <taxon>Pseudomonadota</taxon>
        <taxon>Alphaproteobacteria</taxon>
        <taxon>Acetobacterales</taxon>
        <taxon>Acetobacteraceae</taxon>
        <taxon>Craurococcus</taxon>
    </lineage>
</organism>
<gene>
    <name evidence="5" type="primary">adk</name>
    <name evidence="9" type="ORF">GCM10009416_49850</name>
</gene>
<name>A0ABN1G9G6_9PROT</name>
<comment type="catalytic activity">
    <reaction evidence="5 7">
        <text>AMP + ATP = 2 ADP</text>
        <dbReference type="Rhea" id="RHEA:12973"/>
        <dbReference type="ChEBI" id="CHEBI:30616"/>
        <dbReference type="ChEBI" id="CHEBI:456215"/>
        <dbReference type="ChEBI" id="CHEBI:456216"/>
        <dbReference type="EC" id="2.7.4.3"/>
    </reaction>
</comment>
<dbReference type="InterPro" id="IPR000850">
    <property type="entry name" value="Adenylat/UMP-CMP_kin"/>
</dbReference>
<feature type="binding site" evidence="5">
    <location>
        <position position="201"/>
    </location>
    <ligand>
        <name>ATP</name>
        <dbReference type="ChEBI" id="CHEBI:30616"/>
    </ligand>
</feature>
<comment type="caution">
    <text evidence="9">The sequence shown here is derived from an EMBL/GenBank/DDBJ whole genome shotgun (WGS) entry which is preliminary data.</text>
</comment>
<feature type="binding site" evidence="5">
    <location>
        <position position="128"/>
    </location>
    <ligand>
        <name>ATP</name>
        <dbReference type="ChEBI" id="CHEBI:30616"/>
    </ligand>
</feature>
<keyword evidence="2 5" id="KW-0545">Nucleotide biosynthesis</keyword>
<evidence type="ECO:0000256" key="5">
    <source>
        <dbReference type="HAMAP-Rule" id="MF_00235"/>
    </source>
</evidence>
<keyword evidence="5 7" id="KW-0067">ATP-binding</keyword>
<comment type="similarity">
    <text evidence="5 6">Belongs to the adenylate kinase family.</text>
</comment>
<feature type="binding site" evidence="5">
    <location>
        <position position="93"/>
    </location>
    <ligand>
        <name>AMP</name>
        <dbReference type="ChEBI" id="CHEBI:456215"/>
    </ligand>
</feature>
<dbReference type="PANTHER" id="PTHR23359">
    <property type="entry name" value="NUCLEOTIDE KINASE"/>
    <property type="match status" value="1"/>
</dbReference>
<feature type="binding site" evidence="5">
    <location>
        <begin position="57"/>
        <end position="59"/>
    </location>
    <ligand>
        <name>AMP</name>
        <dbReference type="ChEBI" id="CHEBI:456215"/>
    </ligand>
</feature>
<comment type="caution">
    <text evidence="5">Lacks conserved residue(s) required for the propagation of feature annotation.</text>
</comment>
<proteinExistence type="inferred from homology"/>
<feature type="binding site" evidence="5">
    <location>
        <position position="134"/>
    </location>
    <ligand>
        <name>Zn(2+)</name>
        <dbReference type="ChEBI" id="CHEBI:29105"/>
        <note>structural</note>
    </ligand>
</feature>
<dbReference type="PROSITE" id="PS00113">
    <property type="entry name" value="ADENYLATE_KINASE"/>
    <property type="match status" value="1"/>
</dbReference>
<dbReference type="HAMAP" id="MF_00235">
    <property type="entry name" value="Adenylate_kinase_Adk"/>
    <property type="match status" value="1"/>
</dbReference>
<evidence type="ECO:0000256" key="1">
    <source>
        <dbReference type="ARBA" id="ARBA00022679"/>
    </source>
</evidence>
<evidence type="ECO:0000256" key="3">
    <source>
        <dbReference type="ARBA" id="ARBA00022741"/>
    </source>
</evidence>
<dbReference type="Gene3D" id="3.40.50.300">
    <property type="entry name" value="P-loop containing nucleotide triphosphate hydrolases"/>
    <property type="match status" value="1"/>
</dbReference>
<keyword evidence="5" id="KW-0862">Zinc</keyword>
<comment type="subcellular location">
    <subcellularLocation>
        <location evidence="5 7">Cytoplasm</location>
    </subcellularLocation>
</comment>
<feature type="binding site" evidence="5">
    <location>
        <position position="173"/>
    </location>
    <ligand>
        <name>AMP</name>
        <dbReference type="ChEBI" id="CHEBI:456215"/>
    </ligand>
</feature>
<dbReference type="SUPFAM" id="SSF52540">
    <property type="entry name" value="P-loop containing nucleoside triphosphate hydrolases"/>
    <property type="match status" value="1"/>
</dbReference>
<dbReference type="InterPro" id="IPR007862">
    <property type="entry name" value="Adenylate_kinase_lid-dom"/>
</dbReference>
<feature type="binding site" evidence="5">
    <location>
        <begin position="10"/>
        <end position="15"/>
    </location>
    <ligand>
        <name>ATP</name>
        <dbReference type="ChEBI" id="CHEBI:30616"/>
    </ligand>
</feature>
<accession>A0ABN1G9G6</accession>
<evidence type="ECO:0000313" key="10">
    <source>
        <dbReference type="Proteomes" id="UP001501588"/>
    </source>
</evidence>
<feature type="binding site" evidence="5">
    <location>
        <position position="162"/>
    </location>
    <ligand>
        <name>AMP</name>
        <dbReference type="ChEBI" id="CHEBI:456215"/>
    </ligand>
</feature>
<feature type="binding site" evidence="5">
    <location>
        <position position="131"/>
    </location>
    <ligand>
        <name>Zn(2+)</name>
        <dbReference type="ChEBI" id="CHEBI:29105"/>
        <note>structural</note>
    </ligand>
</feature>
<feature type="region of interest" description="NMP" evidence="5">
    <location>
        <begin position="30"/>
        <end position="59"/>
    </location>
</feature>
<reference evidence="9 10" key="1">
    <citation type="journal article" date="2019" name="Int. J. Syst. Evol. Microbiol.">
        <title>The Global Catalogue of Microorganisms (GCM) 10K type strain sequencing project: providing services to taxonomists for standard genome sequencing and annotation.</title>
        <authorList>
            <consortium name="The Broad Institute Genomics Platform"/>
            <consortium name="The Broad Institute Genome Sequencing Center for Infectious Disease"/>
            <person name="Wu L."/>
            <person name="Ma J."/>
        </authorList>
    </citation>
    <scope>NUCLEOTIDE SEQUENCE [LARGE SCALE GENOMIC DNA]</scope>
    <source>
        <strain evidence="9 10">JCM 9933</strain>
    </source>
</reference>
<dbReference type="EC" id="2.7.4.3" evidence="5 7"/>
<keyword evidence="4 5" id="KW-0418">Kinase</keyword>
<dbReference type="CDD" id="cd01428">
    <property type="entry name" value="ADK"/>
    <property type="match status" value="1"/>
</dbReference>
<comment type="function">
    <text evidence="5">Catalyzes the reversible transfer of the terminal phosphate group between ATP and AMP. Plays an important role in cellular energy homeostasis and in adenine nucleotide metabolism.</text>
</comment>
<feature type="binding site" evidence="5">
    <location>
        <position position="36"/>
    </location>
    <ligand>
        <name>AMP</name>
        <dbReference type="ChEBI" id="CHEBI:456215"/>
    </ligand>
</feature>
<sequence length="229" mass="24617">MNLILLGPPGAGKGTQAKLLEERHNLRQISTGDMLRAEVKAGTPIGLQAKAIMERGELVPDAIIISMLEQRVDVSSSGAFGFILDGFPRTVRQAEALDAMLAAKATPLHHVIELQVDDAALVERISGRFTCANCGQGYHDRFKRPKVEGVCDVCGCKEFTRRSDDNAETVRSRLEAYHRQTAPLLPYYGANGLLRVVDGMAEMDKVAAQIEAVLAGPQAAQPGKGPGQA</sequence>
<feature type="binding site" evidence="5">
    <location>
        <position position="154"/>
    </location>
    <ligand>
        <name>Zn(2+)</name>
        <dbReference type="ChEBI" id="CHEBI:29105"/>
        <note>structural</note>
    </ligand>
</feature>
<feature type="binding site" evidence="5">
    <location>
        <position position="151"/>
    </location>
    <ligand>
        <name>Zn(2+)</name>
        <dbReference type="ChEBI" id="CHEBI:29105"/>
        <note>structural</note>
    </ligand>
</feature>
<dbReference type="NCBIfam" id="NF001380">
    <property type="entry name" value="PRK00279.1-2"/>
    <property type="match status" value="1"/>
</dbReference>
<keyword evidence="10" id="KW-1185">Reference proteome</keyword>
<evidence type="ECO:0000256" key="7">
    <source>
        <dbReference type="RuleBase" id="RU003331"/>
    </source>
</evidence>
<dbReference type="NCBIfam" id="NF011100">
    <property type="entry name" value="PRK14527.1"/>
    <property type="match status" value="1"/>
</dbReference>
<dbReference type="PRINTS" id="PR00094">
    <property type="entry name" value="ADENYLTKNASE"/>
</dbReference>
<dbReference type="InterPro" id="IPR027417">
    <property type="entry name" value="P-loop_NTPase"/>
</dbReference>
<dbReference type="Pfam" id="PF00406">
    <property type="entry name" value="ADK"/>
    <property type="match status" value="1"/>
</dbReference>
<dbReference type="RefSeq" id="WP_343898173.1">
    <property type="nucleotide sequence ID" value="NZ_BAAAFZ010000115.1"/>
</dbReference>
<dbReference type="EMBL" id="BAAAFZ010000115">
    <property type="protein sequence ID" value="GAA0606815.1"/>
    <property type="molecule type" value="Genomic_DNA"/>
</dbReference>
<dbReference type="NCBIfam" id="NF001381">
    <property type="entry name" value="PRK00279.1-3"/>
    <property type="match status" value="1"/>
</dbReference>